<dbReference type="PANTHER" id="PTHR35563">
    <property type="entry name" value="BARREL METAL-DEPENDENT HYDROLASE, PUTATIVE (AFU_ORTHOLOGUE AFUA_1G16240)-RELATED"/>
    <property type="match status" value="1"/>
</dbReference>
<gene>
    <name evidence="2" type="ORF">NUH88_16165</name>
</gene>
<proteinExistence type="predicted"/>
<dbReference type="Pfam" id="PF04909">
    <property type="entry name" value="Amidohydro_2"/>
    <property type="match status" value="1"/>
</dbReference>
<dbReference type="PANTHER" id="PTHR35563:SF2">
    <property type="entry name" value="BARREL METAL-DEPENDENT HYDROLASE, PUTATIVE (AFU_ORTHOLOGUE AFUA_1G16240)-RELATED"/>
    <property type="match status" value="1"/>
</dbReference>
<evidence type="ECO:0000259" key="1">
    <source>
        <dbReference type="Pfam" id="PF04909"/>
    </source>
</evidence>
<dbReference type="GO" id="GO:0016787">
    <property type="term" value="F:hydrolase activity"/>
    <property type="evidence" value="ECO:0007669"/>
    <property type="project" value="InterPro"/>
</dbReference>
<dbReference type="Proteomes" id="UP001060336">
    <property type="component" value="Chromosome"/>
</dbReference>
<accession>A0A9J7AU62</accession>
<dbReference type="InterPro" id="IPR032466">
    <property type="entry name" value="Metal_Hydrolase"/>
</dbReference>
<dbReference type="EMBL" id="CP102480">
    <property type="protein sequence ID" value="UUX48925.1"/>
    <property type="molecule type" value="Genomic_DNA"/>
</dbReference>
<feature type="domain" description="Amidohydrolase-related" evidence="1">
    <location>
        <begin position="10"/>
        <end position="279"/>
    </location>
</feature>
<dbReference type="InterPro" id="IPR006680">
    <property type="entry name" value="Amidohydro-rel"/>
</dbReference>
<protein>
    <submittedName>
        <fullName evidence="2">Amidohydrolase family protein</fullName>
    </submittedName>
</protein>
<reference evidence="2" key="1">
    <citation type="submission" date="2022-08" db="EMBL/GenBank/DDBJ databases">
        <title>Nisaea acidiphila sp. nov., isolated from a marine algal debris and emended description of the genus Nisaea Urios et al. 2008.</title>
        <authorList>
            <person name="Kwon K."/>
        </authorList>
    </citation>
    <scope>NUCLEOTIDE SEQUENCE</scope>
    <source>
        <strain evidence="2">MEBiC11861</strain>
    </source>
</reference>
<keyword evidence="3" id="KW-1185">Reference proteome</keyword>
<organism evidence="2 3">
    <name type="scientific">Nisaea acidiphila</name>
    <dbReference type="NCBI Taxonomy" id="1862145"/>
    <lineage>
        <taxon>Bacteria</taxon>
        <taxon>Pseudomonadati</taxon>
        <taxon>Pseudomonadota</taxon>
        <taxon>Alphaproteobacteria</taxon>
        <taxon>Rhodospirillales</taxon>
        <taxon>Thalassobaculaceae</taxon>
        <taxon>Nisaea</taxon>
    </lineage>
</organism>
<name>A0A9J7AU62_9PROT</name>
<dbReference type="RefSeq" id="WP_257767426.1">
    <property type="nucleotide sequence ID" value="NZ_CP102480.1"/>
</dbReference>
<evidence type="ECO:0000313" key="3">
    <source>
        <dbReference type="Proteomes" id="UP001060336"/>
    </source>
</evidence>
<dbReference type="AlphaFoldDB" id="A0A9J7AU62"/>
<dbReference type="KEGG" id="naci:NUH88_16165"/>
<dbReference type="Gene3D" id="3.20.20.140">
    <property type="entry name" value="Metal-dependent hydrolases"/>
    <property type="match status" value="1"/>
</dbReference>
<sequence length="279" mass="31108">MDQLPRNATDCHTHLFGPADLFPYAVERAYTPSDAGETDARRMLAKLGLERIVLVHASVHGDNQRLFRGLEVLGPRARAVAKIRGTETDQELRDWSSKGVAGVRVNNVSTSALSPQVVAEKVLTASRRVADLGWHVQVLLKGADLQAVLERAAELPTPLVVDHFGLLSVEDTETLELLIQRLSEGHCWVKMSAAYRLIGTAETAHALTERFVAANPERLLWGSDWPHPPSKRTPETRLVAQPFRDVDTEQLLADFLRSVPSDETRRRILFENPAALYRF</sequence>
<dbReference type="InterPro" id="IPR052358">
    <property type="entry name" value="Aro_Compnd_Degr_Hydrolases"/>
</dbReference>
<evidence type="ECO:0000313" key="2">
    <source>
        <dbReference type="EMBL" id="UUX48925.1"/>
    </source>
</evidence>
<dbReference type="SUPFAM" id="SSF51556">
    <property type="entry name" value="Metallo-dependent hydrolases"/>
    <property type="match status" value="1"/>
</dbReference>